<gene>
    <name evidence="2" type="ORF">GKC33_07400</name>
</gene>
<proteinExistence type="predicted"/>
<evidence type="ECO:0000259" key="1">
    <source>
        <dbReference type="Pfam" id="PF00582"/>
    </source>
</evidence>
<dbReference type="InterPro" id="IPR006016">
    <property type="entry name" value="UspA"/>
</dbReference>
<feature type="non-terminal residue" evidence="2">
    <location>
        <position position="40"/>
    </location>
</feature>
<dbReference type="Pfam" id="PF00582">
    <property type="entry name" value="Usp"/>
    <property type="match status" value="1"/>
</dbReference>
<dbReference type="Proteomes" id="UP000467635">
    <property type="component" value="Unassembled WGS sequence"/>
</dbReference>
<evidence type="ECO:0000313" key="2">
    <source>
        <dbReference type="EMBL" id="MSE08533.1"/>
    </source>
</evidence>
<dbReference type="Gene3D" id="3.40.50.620">
    <property type="entry name" value="HUPs"/>
    <property type="match status" value="1"/>
</dbReference>
<dbReference type="EMBL" id="WKKX01000316">
    <property type="protein sequence ID" value="MSE08533.1"/>
    <property type="molecule type" value="Genomic_DNA"/>
</dbReference>
<feature type="domain" description="UspA" evidence="1">
    <location>
        <begin position="5"/>
        <end position="35"/>
    </location>
</feature>
<reference evidence="2 3" key="1">
    <citation type="submission" date="2019-11" db="EMBL/GenBank/DDBJ databases">
        <title>Draft Genome Sequence of Plant Growth-Promoting Rhizosphere-Associated Bacteria.</title>
        <authorList>
            <person name="Vasilyev I.Y."/>
            <person name="Radchenko V."/>
            <person name="Ilnitskaya E.V."/>
        </authorList>
    </citation>
    <scope>NUCLEOTIDE SEQUENCE [LARGE SCALE GENOMIC DNA]</scope>
    <source>
        <strain evidence="2 3">VRA_01-1sq_f</strain>
    </source>
</reference>
<comment type="caution">
    <text evidence="2">The sequence shown here is derived from an EMBL/GenBank/DDBJ whole genome shotgun (WGS) entry which is preliminary data.</text>
</comment>
<accession>A0A7X2MFH8</accession>
<organism evidence="2 3">
    <name type="scientific">Ligilactobacillus salivarius</name>
    <dbReference type="NCBI Taxonomy" id="1624"/>
    <lineage>
        <taxon>Bacteria</taxon>
        <taxon>Bacillati</taxon>
        <taxon>Bacillota</taxon>
        <taxon>Bacilli</taxon>
        <taxon>Lactobacillales</taxon>
        <taxon>Lactobacillaceae</taxon>
        <taxon>Ligilactobacillus</taxon>
    </lineage>
</organism>
<protein>
    <submittedName>
        <fullName evidence="2">Universal stress protein</fullName>
    </submittedName>
</protein>
<dbReference type="InterPro" id="IPR014729">
    <property type="entry name" value="Rossmann-like_a/b/a_fold"/>
</dbReference>
<evidence type="ECO:0000313" key="3">
    <source>
        <dbReference type="Proteomes" id="UP000467635"/>
    </source>
</evidence>
<name>A0A7X2MFH8_9LACO</name>
<dbReference type="AlphaFoldDB" id="A0A7X2MFH8"/>
<sequence>MLQRYKNILVPIDGSYEAELAFKKAVEVAKRNGKETKLQL</sequence>
<dbReference type="SUPFAM" id="SSF52402">
    <property type="entry name" value="Adenine nucleotide alpha hydrolases-like"/>
    <property type="match status" value="1"/>
</dbReference>